<proteinExistence type="predicted"/>
<evidence type="ECO:0000256" key="2">
    <source>
        <dbReference type="SAM" id="SignalP"/>
    </source>
</evidence>
<accession>A0A917I7K4</accession>
<protein>
    <recommendedName>
        <fullName evidence="5">DUF2842 domain-containing protein</fullName>
    </recommendedName>
</protein>
<feature type="chain" id="PRO_5037816187" description="DUF2842 domain-containing protein" evidence="2">
    <location>
        <begin position="25"/>
        <end position="71"/>
    </location>
</feature>
<dbReference type="Proteomes" id="UP000603912">
    <property type="component" value="Unassembled WGS sequence"/>
</dbReference>
<dbReference type="AlphaFoldDB" id="A0A917I7K4"/>
<feature type="transmembrane region" description="Helical" evidence="1">
    <location>
        <begin position="39"/>
        <end position="60"/>
    </location>
</feature>
<organism evidence="3 4">
    <name type="scientific">Alsobacter metallidurans</name>
    <dbReference type="NCBI Taxonomy" id="340221"/>
    <lineage>
        <taxon>Bacteria</taxon>
        <taxon>Pseudomonadati</taxon>
        <taxon>Pseudomonadota</taxon>
        <taxon>Alphaproteobacteria</taxon>
        <taxon>Hyphomicrobiales</taxon>
        <taxon>Alsobacteraceae</taxon>
        <taxon>Alsobacter</taxon>
    </lineage>
</organism>
<keyword evidence="1" id="KW-1133">Transmembrane helix</keyword>
<keyword evidence="1" id="KW-0472">Membrane</keyword>
<keyword evidence="4" id="KW-1185">Reference proteome</keyword>
<evidence type="ECO:0008006" key="5">
    <source>
        <dbReference type="Google" id="ProtNLM"/>
    </source>
</evidence>
<dbReference type="RefSeq" id="WP_188518151.1">
    <property type="nucleotide sequence ID" value="NZ_BMES01000002.1"/>
</dbReference>
<reference evidence="3" key="2">
    <citation type="submission" date="2020-09" db="EMBL/GenBank/DDBJ databases">
        <authorList>
            <person name="Sun Q."/>
            <person name="Zhou Y."/>
        </authorList>
    </citation>
    <scope>NUCLEOTIDE SEQUENCE</scope>
    <source>
        <strain evidence="3">CGMCC 1.12214</strain>
    </source>
</reference>
<dbReference type="EMBL" id="BMES01000002">
    <property type="protein sequence ID" value="GGH21406.1"/>
    <property type="molecule type" value="Genomic_DNA"/>
</dbReference>
<evidence type="ECO:0000256" key="1">
    <source>
        <dbReference type="SAM" id="Phobius"/>
    </source>
</evidence>
<reference evidence="3" key="1">
    <citation type="journal article" date="2014" name="Int. J. Syst. Evol. Microbiol.">
        <title>Complete genome sequence of Corynebacterium casei LMG S-19264T (=DSM 44701T), isolated from a smear-ripened cheese.</title>
        <authorList>
            <consortium name="US DOE Joint Genome Institute (JGI-PGF)"/>
            <person name="Walter F."/>
            <person name="Albersmeier A."/>
            <person name="Kalinowski J."/>
            <person name="Ruckert C."/>
        </authorList>
    </citation>
    <scope>NUCLEOTIDE SEQUENCE</scope>
    <source>
        <strain evidence="3">CGMCC 1.12214</strain>
    </source>
</reference>
<comment type="caution">
    <text evidence="3">The sequence shown here is derived from an EMBL/GenBank/DDBJ whole genome shotgun (WGS) entry which is preliminary data.</text>
</comment>
<dbReference type="InterPro" id="IPR021265">
    <property type="entry name" value="DUF2842"/>
</dbReference>
<keyword evidence="1" id="KW-0812">Transmembrane</keyword>
<feature type="signal peptide" evidence="2">
    <location>
        <begin position="1"/>
        <end position="24"/>
    </location>
</feature>
<sequence length="71" mass="7994">MRRRTRKFIGAVAMLFFVCFYALAMMALAQGSIQDAGKLAQAIFYVVAGIGWIVPLMPLIKWMERPDPEDA</sequence>
<dbReference type="Pfam" id="PF11003">
    <property type="entry name" value="DUF2842"/>
    <property type="match status" value="1"/>
</dbReference>
<evidence type="ECO:0000313" key="3">
    <source>
        <dbReference type="EMBL" id="GGH21406.1"/>
    </source>
</evidence>
<name>A0A917I7K4_9HYPH</name>
<gene>
    <name evidence="3" type="ORF">GCM10007036_25660</name>
</gene>
<keyword evidence="2" id="KW-0732">Signal</keyword>
<evidence type="ECO:0000313" key="4">
    <source>
        <dbReference type="Proteomes" id="UP000603912"/>
    </source>
</evidence>